<feature type="transmembrane region" description="Helical" evidence="1">
    <location>
        <begin position="12"/>
        <end position="30"/>
    </location>
</feature>
<evidence type="ECO:0000259" key="2">
    <source>
        <dbReference type="Pfam" id="PF12158"/>
    </source>
</evidence>
<evidence type="ECO:0000256" key="1">
    <source>
        <dbReference type="SAM" id="Phobius"/>
    </source>
</evidence>
<dbReference type="Pfam" id="PF12158">
    <property type="entry name" value="DUF3592"/>
    <property type="match status" value="1"/>
</dbReference>
<dbReference type="RefSeq" id="WP_378120587.1">
    <property type="nucleotide sequence ID" value="NZ_JBHRTF010000006.1"/>
</dbReference>
<feature type="domain" description="DUF3592" evidence="2">
    <location>
        <begin position="50"/>
        <end position="121"/>
    </location>
</feature>
<sequence length="147" mass="16493">MMSQEIEIKYQRLRSIFFGLCIIAAVMLFLSSTRNMAKSSAAASWPVHTGVVTNEIRSGFSSGYYGGRWLTYRYEIDGREFRGTRVGFGISRPPAGLKNGDRIPVYVNPEDNNQAVVAVGINKSHFIGLVFSFGFGWLGMLIWRRTV</sequence>
<keyword evidence="1" id="KW-1133">Transmembrane helix</keyword>
<gene>
    <name evidence="3" type="ORF">ACFODX_14965</name>
</gene>
<organism evidence="3 4">
    <name type="scientific">Cellvibrio fontiphilus</name>
    <dbReference type="NCBI Taxonomy" id="1815559"/>
    <lineage>
        <taxon>Bacteria</taxon>
        <taxon>Pseudomonadati</taxon>
        <taxon>Pseudomonadota</taxon>
        <taxon>Gammaproteobacteria</taxon>
        <taxon>Cellvibrionales</taxon>
        <taxon>Cellvibrionaceae</taxon>
        <taxon>Cellvibrio</taxon>
    </lineage>
</organism>
<evidence type="ECO:0000313" key="4">
    <source>
        <dbReference type="Proteomes" id="UP001595555"/>
    </source>
</evidence>
<proteinExistence type="predicted"/>
<protein>
    <submittedName>
        <fullName evidence="3">DUF3592 domain-containing protein</fullName>
    </submittedName>
</protein>
<comment type="caution">
    <text evidence="3">The sequence shown here is derived from an EMBL/GenBank/DDBJ whole genome shotgun (WGS) entry which is preliminary data.</text>
</comment>
<feature type="transmembrane region" description="Helical" evidence="1">
    <location>
        <begin position="126"/>
        <end position="143"/>
    </location>
</feature>
<dbReference type="Proteomes" id="UP001595555">
    <property type="component" value="Unassembled WGS sequence"/>
</dbReference>
<accession>A0ABV7FL01</accession>
<keyword evidence="1" id="KW-0472">Membrane</keyword>
<dbReference type="InterPro" id="IPR021994">
    <property type="entry name" value="DUF3592"/>
</dbReference>
<reference evidence="4" key="1">
    <citation type="journal article" date="2019" name="Int. J. Syst. Evol. Microbiol.">
        <title>The Global Catalogue of Microorganisms (GCM) 10K type strain sequencing project: providing services to taxonomists for standard genome sequencing and annotation.</title>
        <authorList>
            <consortium name="The Broad Institute Genomics Platform"/>
            <consortium name="The Broad Institute Genome Sequencing Center for Infectious Disease"/>
            <person name="Wu L."/>
            <person name="Ma J."/>
        </authorList>
    </citation>
    <scope>NUCLEOTIDE SEQUENCE [LARGE SCALE GENOMIC DNA]</scope>
    <source>
        <strain evidence="4">KCTC 52237</strain>
    </source>
</reference>
<keyword evidence="4" id="KW-1185">Reference proteome</keyword>
<name>A0ABV7FL01_9GAMM</name>
<evidence type="ECO:0000313" key="3">
    <source>
        <dbReference type="EMBL" id="MFC3116869.1"/>
    </source>
</evidence>
<keyword evidence="1" id="KW-0812">Transmembrane</keyword>
<dbReference type="EMBL" id="JBHRTF010000006">
    <property type="protein sequence ID" value="MFC3116869.1"/>
    <property type="molecule type" value="Genomic_DNA"/>
</dbReference>